<dbReference type="InParanoid" id="A0A2T2ZXG8"/>
<evidence type="ECO:0000313" key="10">
    <source>
        <dbReference type="EMBL" id="PSR78957.1"/>
    </source>
</evidence>
<dbReference type="InterPro" id="IPR019680">
    <property type="entry name" value="Mediator_Med1"/>
</dbReference>
<dbReference type="STRING" id="2025994.A0A2T2ZXG8"/>
<comment type="similarity">
    <text evidence="2 7">Belongs to the Mediator complex subunit 1 family.</text>
</comment>
<dbReference type="PANTHER" id="PTHR35041:SF4">
    <property type="entry name" value="MEDIATOR OF RNA POLYMERASE II TRANSCRIPTION SUBUNIT 1"/>
    <property type="match status" value="1"/>
</dbReference>
<evidence type="ECO:0000256" key="7">
    <source>
        <dbReference type="RuleBase" id="RU364059"/>
    </source>
</evidence>
<evidence type="ECO:0000256" key="1">
    <source>
        <dbReference type="ARBA" id="ARBA00004123"/>
    </source>
</evidence>
<dbReference type="EMBL" id="KZ678583">
    <property type="protein sequence ID" value="PSR78957.1"/>
    <property type="molecule type" value="Genomic_DNA"/>
</dbReference>
<evidence type="ECO:0000256" key="8">
    <source>
        <dbReference type="SAM" id="MobiDB-lite"/>
    </source>
</evidence>
<protein>
    <recommendedName>
        <fullName evidence="7">Mediator of RNA polymerase II transcription subunit 1</fullName>
    </recommendedName>
    <alternativeName>
        <fullName evidence="7">Mediator complex subunit 1</fullName>
    </alternativeName>
</protein>
<feature type="region of interest" description="Disordered" evidence="8">
    <location>
        <begin position="1"/>
        <end position="28"/>
    </location>
</feature>
<evidence type="ECO:0000256" key="2">
    <source>
        <dbReference type="ARBA" id="ARBA00006210"/>
    </source>
</evidence>
<evidence type="ECO:0000256" key="5">
    <source>
        <dbReference type="ARBA" id="ARBA00023163"/>
    </source>
</evidence>
<comment type="subcellular location">
    <subcellularLocation>
        <location evidence="1 7">Nucleus</location>
    </subcellularLocation>
</comment>
<evidence type="ECO:0000256" key="6">
    <source>
        <dbReference type="ARBA" id="ARBA00023242"/>
    </source>
</evidence>
<keyword evidence="4 7" id="KW-0010">Activator</keyword>
<dbReference type="AlphaFoldDB" id="A0A2T2ZXG8"/>
<evidence type="ECO:0000313" key="11">
    <source>
        <dbReference type="Proteomes" id="UP000241462"/>
    </source>
</evidence>
<proteinExistence type="inferred from homology"/>
<dbReference type="Pfam" id="PF10744">
    <property type="entry name" value="Med1"/>
    <property type="match status" value="1"/>
</dbReference>
<evidence type="ECO:0000256" key="4">
    <source>
        <dbReference type="ARBA" id="ARBA00023159"/>
    </source>
</evidence>
<keyword evidence="6 7" id="KW-0539">Nucleus</keyword>
<dbReference type="GO" id="GO:0003712">
    <property type="term" value="F:transcription coregulator activity"/>
    <property type="evidence" value="ECO:0007669"/>
    <property type="project" value="InterPro"/>
</dbReference>
<comment type="function">
    <text evidence="7">Component of the Mediator complex, a coactivator involved in the regulated transcription of nearly all RNA polymerase II-dependent genes. Mediator functions as a bridge to convey information from gene-specific regulatory proteins to the basal RNA polymerase II transcription machinery. Mediator is recruited to promoters by direct interactions with regulatory proteins and serves as a scaffold for the assembly of a functional preinitiation complex with RNA polymerase II and the general transcription factors.</text>
</comment>
<keyword evidence="11" id="KW-1185">Reference proteome</keyword>
<feature type="domain" description="Mediator complex subunit Med1" evidence="9">
    <location>
        <begin position="134"/>
        <end position="541"/>
    </location>
</feature>
<accession>A0A2T2ZXG8</accession>
<dbReference type="OrthoDB" id="5310959at2759"/>
<dbReference type="PANTHER" id="PTHR35041">
    <property type="entry name" value="MEDIATOR OF RNA POLYMERASE II TRANSCRIPTION SUBUNIT 1"/>
    <property type="match status" value="1"/>
</dbReference>
<reference evidence="10 11" key="1">
    <citation type="journal article" date="2018" name="Mycol. Prog.">
        <title>Coniella lustricola, a new species from submerged detritus.</title>
        <authorList>
            <person name="Raudabaugh D.B."/>
            <person name="Iturriaga T."/>
            <person name="Carver A."/>
            <person name="Mondo S."/>
            <person name="Pangilinan J."/>
            <person name="Lipzen A."/>
            <person name="He G."/>
            <person name="Amirebrahimi M."/>
            <person name="Grigoriev I.V."/>
            <person name="Miller A.N."/>
        </authorList>
    </citation>
    <scope>NUCLEOTIDE SEQUENCE [LARGE SCALE GENOMIC DNA]</scope>
    <source>
        <strain evidence="10 11">B22-T-1</strain>
    </source>
</reference>
<evidence type="ECO:0000256" key="3">
    <source>
        <dbReference type="ARBA" id="ARBA00023015"/>
    </source>
</evidence>
<sequence>MATPQPMKPAPSQQGKTPQYAAATPVASASTPYSNLHAAFSPHGPKASPQQIKKSPANMGAGGVMMALNNSSSGHGSNGVTAPINFDSPSAAAFNSMLGMGTFDASLENMTMGVGGLALPRPSGDEERQKKLDEITHVLSQKNGIVSEEGLERLVKKCALDAVWQQARADLKLLTIAGATFAMDVGVSNHKVQTVELQYAFAGPSVTKHTAEAEAVLLDNLKLAPGQLPWTKELDDFANNLESLAALDKLCVIDEKKGAVLVTYDAIAGLYESLRKIHDYEVQQMQQDSTYADKPDAYVRAIATCERSGRPLIHEKGTVGLRLDYWRNQRYFNPSPAKTKRWDTEGKQWSILISCARRDPMVYSGAVRVSDEWIGDGIEVPATEGLMPMLNWQQPADIVLPEKPGDELLLAGPRTPEVMFMAIFDPPVALPITVWEQIHHYSGAPVTHASYMQTFDYLIFPVVGHYNPTEPRAIETRKYVNAKQKDGAFKQVTHDNRLFIHKPVYGQTLTELPFSHPSQLISMLPILRQYAFLWNLLDKSFGGQAQQRPVAKFTNGAGHVDNDSITLDAKSEEYTSFRNDDSTRRNKSDTRIDVTLNAHPQPNPKLQIMFHFQGRAAEVNVDIGANGLVTLESTNVVNDLGQVLDADGHPLPGSVPDQSRSKTRLARMLMFFENIDTWCEWIRVNISLD</sequence>
<organism evidence="10 11">
    <name type="scientific">Coniella lustricola</name>
    <dbReference type="NCBI Taxonomy" id="2025994"/>
    <lineage>
        <taxon>Eukaryota</taxon>
        <taxon>Fungi</taxon>
        <taxon>Dikarya</taxon>
        <taxon>Ascomycota</taxon>
        <taxon>Pezizomycotina</taxon>
        <taxon>Sordariomycetes</taxon>
        <taxon>Sordariomycetidae</taxon>
        <taxon>Diaporthales</taxon>
        <taxon>Schizoparmaceae</taxon>
        <taxon>Coniella</taxon>
    </lineage>
</organism>
<evidence type="ECO:0000259" key="9">
    <source>
        <dbReference type="Pfam" id="PF10744"/>
    </source>
</evidence>
<keyword evidence="5 7" id="KW-0804">Transcription</keyword>
<dbReference type="Proteomes" id="UP000241462">
    <property type="component" value="Unassembled WGS sequence"/>
</dbReference>
<keyword evidence="3 7" id="KW-0805">Transcription regulation</keyword>
<gene>
    <name evidence="10" type="ORF">BD289DRAFT_508778</name>
</gene>
<dbReference type="GO" id="GO:0016592">
    <property type="term" value="C:mediator complex"/>
    <property type="evidence" value="ECO:0007669"/>
    <property type="project" value="InterPro"/>
</dbReference>
<dbReference type="GO" id="GO:0045944">
    <property type="term" value="P:positive regulation of transcription by RNA polymerase II"/>
    <property type="evidence" value="ECO:0007669"/>
    <property type="project" value="UniProtKB-ARBA"/>
</dbReference>
<name>A0A2T2ZXG8_9PEZI</name>